<evidence type="ECO:0000313" key="2">
    <source>
        <dbReference type="EMBL" id="UTW13165.1"/>
    </source>
</evidence>
<feature type="domain" description="HTH lysR-type" evidence="1">
    <location>
        <begin position="15"/>
        <end position="44"/>
    </location>
</feature>
<organism evidence="2 3">
    <name type="scientific">Marinobacterium rhizophilum</name>
    <dbReference type="NCBI Taxonomy" id="420402"/>
    <lineage>
        <taxon>Bacteria</taxon>
        <taxon>Pseudomonadati</taxon>
        <taxon>Pseudomonadota</taxon>
        <taxon>Gammaproteobacteria</taxon>
        <taxon>Oceanospirillales</taxon>
        <taxon>Oceanospirillaceae</taxon>
        <taxon>Marinobacterium</taxon>
    </lineage>
</organism>
<sequence length="44" mass="4862">MSTHHHSLPYLTDFDLRVFHAVVHNKGFAAAQDELGVSQSTISP</sequence>
<gene>
    <name evidence="2" type="ORF">KDW95_05750</name>
</gene>
<dbReference type="InterPro" id="IPR036388">
    <property type="entry name" value="WH-like_DNA-bd_sf"/>
</dbReference>
<name>A0ABY5HLI0_9GAMM</name>
<dbReference type="Proteomes" id="UP001058461">
    <property type="component" value="Chromosome"/>
</dbReference>
<dbReference type="EMBL" id="CP073347">
    <property type="protein sequence ID" value="UTW13165.1"/>
    <property type="molecule type" value="Genomic_DNA"/>
</dbReference>
<dbReference type="Pfam" id="PF00126">
    <property type="entry name" value="HTH_1"/>
    <property type="match status" value="1"/>
</dbReference>
<reference evidence="2" key="1">
    <citation type="submission" date="2021-04" db="EMBL/GenBank/DDBJ databases">
        <title>Oceanospirillales bacteria with DddD are important DMSP degraders in coastal seawater.</title>
        <authorList>
            <person name="Liu J."/>
        </authorList>
    </citation>
    <scope>NUCLEOTIDE SEQUENCE</scope>
    <source>
        <strain evidence="2">D13-1</strain>
    </source>
</reference>
<protein>
    <submittedName>
        <fullName evidence="2">LysR family transcriptional regulator</fullName>
    </submittedName>
</protein>
<dbReference type="InterPro" id="IPR000847">
    <property type="entry name" value="LysR_HTH_N"/>
</dbReference>
<dbReference type="RefSeq" id="WP_255855332.1">
    <property type="nucleotide sequence ID" value="NZ_CP073347.1"/>
</dbReference>
<evidence type="ECO:0000313" key="3">
    <source>
        <dbReference type="Proteomes" id="UP001058461"/>
    </source>
</evidence>
<proteinExistence type="predicted"/>
<keyword evidence="3" id="KW-1185">Reference proteome</keyword>
<dbReference type="Gene3D" id="1.10.10.10">
    <property type="entry name" value="Winged helix-like DNA-binding domain superfamily/Winged helix DNA-binding domain"/>
    <property type="match status" value="1"/>
</dbReference>
<accession>A0ABY5HLI0</accession>
<evidence type="ECO:0000259" key="1">
    <source>
        <dbReference type="PROSITE" id="PS50931"/>
    </source>
</evidence>
<dbReference type="PROSITE" id="PS50931">
    <property type="entry name" value="HTH_LYSR"/>
    <property type="match status" value="1"/>
</dbReference>